<protein>
    <submittedName>
        <fullName evidence="2">Uncharacterized protein</fullName>
    </submittedName>
</protein>
<evidence type="ECO:0000256" key="1">
    <source>
        <dbReference type="SAM" id="MobiDB-lite"/>
    </source>
</evidence>
<sequence length="349" mass="40802">MGKRKTKSSQLKRQSPETSSSSSDIYDSPEFHHTSFTEDNSYILTEVQDSLTDIYREYLRDLKTRKQKRLELKNPTSETQLYNLVINPKYRSTMKAKIRTLLHLDCICNLKSHLPESSQISQKFCSSIFQNGYLKTIIDDTLEVFLSTLKDFLKDAEDKSRLLQLVYLHEVYHTIQNSIGEITRIVNDLYPLDEFNKMSLTKFYNTILISNKKLLNYAKTQDSTHYAVGSVMKMYEDVEFMVKTGKYRQKEVLMEVCSENDEVSEEPVHSLPLEDLVNYINGPKITEKSKSKIKRQAEFVEMDNEISEFENRLANARPLEDKSVPYCSVDFLKALKDRYLEVRRKLLNN</sequence>
<proteinExistence type="predicted"/>
<gene>
    <name evidence="2" type="ORF">SteCoe_36652</name>
</gene>
<accession>A0A1R2APP0</accession>
<dbReference type="EMBL" id="MPUH01001707">
    <property type="protein sequence ID" value="OMJ66484.1"/>
    <property type="molecule type" value="Genomic_DNA"/>
</dbReference>
<name>A0A1R2APP0_9CILI</name>
<dbReference type="Proteomes" id="UP000187209">
    <property type="component" value="Unassembled WGS sequence"/>
</dbReference>
<evidence type="ECO:0000313" key="3">
    <source>
        <dbReference type="Proteomes" id="UP000187209"/>
    </source>
</evidence>
<evidence type="ECO:0000313" key="2">
    <source>
        <dbReference type="EMBL" id="OMJ66484.1"/>
    </source>
</evidence>
<keyword evidence="3" id="KW-1185">Reference proteome</keyword>
<reference evidence="2 3" key="1">
    <citation type="submission" date="2016-11" db="EMBL/GenBank/DDBJ databases">
        <title>The macronuclear genome of Stentor coeruleus: a giant cell with tiny introns.</title>
        <authorList>
            <person name="Slabodnick M."/>
            <person name="Ruby J.G."/>
            <person name="Reiff S.B."/>
            <person name="Swart E.C."/>
            <person name="Gosai S."/>
            <person name="Prabakaran S."/>
            <person name="Witkowska E."/>
            <person name="Larue G.E."/>
            <person name="Fisher S."/>
            <person name="Freeman R.M."/>
            <person name="Gunawardena J."/>
            <person name="Chu W."/>
            <person name="Stover N.A."/>
            <person name="Gregory B.D."/>
            <person name="Nowacki M."/>
            <person name="Derisi J."/>
            <person name="Roy S.W."/>
            <person name="Marshall W.F."/>
            <person name="Sood P."/>
        </authorList>
    </citation>
    <scope>NUCLEOTIDE SEQUENCE [LARGE SCALE GENOMIC DNA]</scope>
    <source>
        <strain evidence="2">WM001</strain>
    </source>
</reference>
<comment type="caution">
    <text evidence="2">The sequence shown here is derived from an EMBL/GenBank/DDBJ whole genome shotgun (WGS) entry which is preliminary data.</text>
</comment>
<feature type="region of interest" description="Disordered" evidence="1">
    <location>
        <begin position="1"/>
        <end position="32"/>
    </location>
</feature>
<organism evidence="2 3">
    <name type="scientific">Stentor coeruleus</name>
    <dbReference type="NCBI Taxonomy" id="5963"/>
    <lineage>
        <taxon>Eukaryota</taxon>
        <taxon>Sar</taxon>
        <taxon>Alveolata</taxon>
        <taxon>Ciliophora</taxon>
        <taxon>Postciliodesmatophora</taxon>
        <taxon>Heterotrichea</taxon>
        <taxon>Heterotrichida</taxon>
        <taxon>Stentoridae</taxon>
        <taxon>Stentor</taxon>
    </lineage>
</organism>
<feature type="compositionally biased region" description="Polar residues" evidence="1">
    <location>
        <begin position="8"/>
        <end position="18"/>
    </location>
</feature>
<dbReference type="AlphaFoldDB" id="A0A1R2APP0"/>